<dbReference type="RefSeq" id="WP_345065756.1">
    <property type="nucleotide sequence ID" value="NZ_BAABCN010000004.1"/>
</dbReference>
<evidence type="ECO:0000313" key="1">
    <source>
        <dbReference type="EMBL" id="GAA3877727.1"/>
    </source>
</evidence>
<proteinExistence type="predicted"/>
<protein>
    <submittedName>
        <fullName evidence="1">Uncharacterized protein</fullName>
    </submittedName>
</protein>
<evidence type="ECO:0000313" key="2">
    <source>
        <dbReference type="Proteomes" id="UP001501803"/>
    </source>
</evidence>
<keyword evidence="2" id="KW-1185">Reference proteome</keyword>
<reference evidence="2" key="1">
    <citation type="journal article" date="2019" name="Int. J. Syst. Evol. Microbiol.">
        <title>The Global Catalogue of Microorganisms (GCM) 10K type strain sequencing project: providing services to taxonomists for standard genome sequencing and annotation.</title>
        <authorList>
            <consortium name="The Broad Institute Genomics Platform"/>
            <consortium name="The Broad Institute Genome Sequencing Center for Infectious Disease"/>
            <person name="Wu L."/>
            <person name="Ma J."/>
        </authorList>
    </citation>
    <scope>NUCLEOTIDE SEQUENCE [LARGE SCALE GENOMIC DNA]</scope>
    <source>
        <strain evidence="2">JCM 17021</strain>
    </source>
</reference>
<accession>A0ABP7KJP9</accession>
<sequence>MLGFAAGGVIGDVFEAREKHDDQVDTKFRRRVTELMMLRHWALALYAVEVAEAEFGRQLEPFGGTMLVSRLSTDDDLALAQVLGAGG</sequence>
<name>A0ABP7KJP9_9MICO</name>
<comment type="caution">
    <text evidence="1">The sequence shown here is derived from an EMBL/GenBank/DDBJ whole genome shotgun (WGS) entry which is preliminary data.</text>
</comment>
<dbReference type="EMBL" id="BAABCN010000004">
    <property type="protein sequence ID" value="GAA3877727.1"/>
    <property type="molecule type" value="Genomic_DNA"/>
</dbReference>
<dbReference type="Proteomes" id="UP001501803">
    <property type="component" value="Unassembled WGS sequence"/>
</dbReference>
<organism evidence="1 2">
    <name type="scientific">Leifsonia kafniensis</name>
    <dbReference type="NCBI Taxonomy" id="475957"/>
    <lineage>
        <taxon>Bacteria</taxon>
        <taxon>Bacillati</taxon>
        <taxon>Actinomycetota</taxon>
        <taxon>Actinomycetes</taxon>
        <taxon>Micrococcales</taxon>
        <taxon>Microbacteriaceae</taxon>
        <taxon>Leifsonia</taxon>
    </lineage>
</organism>
<gene>
    <name evidence="1" type="ORF">GCM10022381_20260</name>
</gene>